<keyword evidence="4 6" id="KW-0067">ATP-binding</keyword>
<dbReference type="Gene3D" id="2.70.50.60">
    <property type="entry name" value="abc- transporter (atp binding component) like domain"/>
    <property type="match status" value="1"/>
</dbReference>
<dbReference type="Gene3D" id="3.40.50.300">
    <property type="entry name" value="P-loop containing nucleotide triphosphate hydrolases"/>
    <property type="match status" value="1"/>
</dbReference>
<dbReference type="CDD" id="cd03220">
    <property type="entry name" value="ABC_KpsT_Wzt"/>
    <property type="match status" value="1"/>
</dbReference>
<organism evidence="6 7">
    <name type="scientific">Limnofasciculus baicalensis BBK-W-15</name>
    <dbReference type="NCBI Taxonomy" id="2699891"/>
    <lineage>
        <taxon>Bacteria</taxon>
        <taxon>Bacillati</taxon>
        <taxon>Cyanobacteriota</taxon>
        <taxon>Cyanophyceae</taxon>
        <taxon>Coleofasciculales</taxon>
        <taxon>Coleofasciculaceae</taxon>
        <taxon>Limnofasciculus</taxon>
        <taxon>Limnofasciculus baicalensis</taxon>
    </lineage>
</organism>
<dbReference type="InterPro" id="IPR015860">
    <property type="entry name" value="ABC_transpr_TagH-like"/>
</dbReference>
<accession>A0AAE3KSA6</accession>
<dbReference type="AlphaFoldDB" id="A0AAE3KSA6"/>
<dbReference type="Pfam" id="PF00005">
    <property type="entry name" value="ABC_tran"/>
    <property type="match status" value="1"/>
</dbReference>
<evidence type="ECO:0000256" key="2">
    <source>
        <dbReference type="ARBA" id="ARBA00022448"/>
    </source>
</evidence>
<protein>
    <submittedName>
        <fullName evidence="6">ABC transporter ATP-binding protein</fullName>
    </submittedName>
</protein>
<dbReference type="PROSITE" id="PS50893">
    <property type="entry name" value="ABC_TRANSPORTER_2"/>
    <property type="match status" value="1"/>
</dbReference>
<evidence type="ECO:0000313" key="6">
    <source>
        <dbReference type="EMBL" id="MCP2732463.1"/>
    </source>
</evidence>
<dbReference type="InterPro" id="IPR050683">
    <property type="entry name" value="Bact_Polysacc_Export_ATP-bd"/>
</dbReference>
<dbReference type="Pfam" id="PF14524">
    <property type="entry name" value="Wzt_C"/>
    <property type="match status" value="1"/>
</dbReference>
<keyword evidence="3" id="KW-0547">Nucleotide-binding</keyword>
<keyword evidence="7" id="KW-1185">Reference proteome</keyword>
<dbReference type="GO" id="GO:0140359">
    <property type="term" value="F:ABC-type transporter activity"/>
    <property type="evidence" value="ECO:0007669"/>
    <property type="project" value="InterPro"/>
</dbReference>
<dbReference type="InterPro" id="IPR029439">
    <property type="entry name" value="Wzt_C"/>
</dbReference>
<dbReference type="SMART" id="SM00382">
    <property type="entry name" value="AAA"/>
    <property type="match status" value="1"/>
</dbReference>
<comment type="similarity">
    <text evidence="1">Belongs to the ABC transporter superfamily.</text>
</comment>
<evidence type="ECO:0000256" key="1">
    <source>
        <dbReference type="ARBA" id="ARBA00005417"/>
    </source>
</evidence>
<dbReference type="GO" id="GO:0005524">
    <property type="term" value="F:ATP binding"/>
    <property type="evidence" value="ECO:0007669"/>
    <property type="project" value="UniProtKB-KW"/>
</dbReference>
<dbReference type="SUPFAM" id="SSF52540">
    <property type="entry name" value="P-loop containing nucleoside triphosphate hydrolases"/>
    <property type="match status" value="1"/>
</dbReference>
<comment type="caution">
    <text evidence="6">The sequence shown here is derived from an EMBL/GenBank/DDBJ whole genome shotgun (WGS) entry which is preliminary data.</text>
</comment>
<dbReference type="GO" id="GO:0016887">
    <property type="term" value="F:ATP hydrolysis activity"/>
    <property type="evidence" value="ECO:0007669"/>
    <property type="project" value="InterPro"/>
</dbReference>
<feature type="domain" description="ABC transporter" evidence="5">
    <location>
        <begin position="44"/>
        <end position="266"/>
    </location>
</feature>
<evidence type="ECO:0000256" key="3">
    <source>
        <dbReference type="ARBA" id="ARBA00022741"/>
    </source>
</evidence>
<dbReference type="RefSeq" id="WP_254015175.1">
    <property type="nucleotide sequence ID" value="NZ_JAMZMM010000609.1"/>
</dbReference>
<proteinExistence type="inferred from homology"/>
<sequence length="425" mass="46584">MSDTVIQVDNLGKKYIIGHQKQENYTALRDVIANGVKGLGRKLLKPWGKSFPNPASEEFWALKDVSFEIKQGDRVGIIGRNGAGKSTLLKILSRITEPTTGSIRIKGRVASLLEVGTGFHPELTGRENIFLNGAILGMSRLEIKRKFDEIVAFAEVEKFLDTPVKRYSSGMYVRLAFAVAAHLEPEILVVDEVLAVGDAAFQKKCLGKMEDVGKEGRTVLFVSHQMAAIEKLCSRVVVLRSGQIKFDGDNKSSINFYLIDLEEQTRETKLTDINRSGTGDIILTGFSIENSAGNNLVAAACGEELVLVFHYKTNTNNPLKNVSLGFSIHNGLGDTISVFYSDYAGTTFSSIPHIGKIKCRIQDFPYSKGRYLVGARITVNGVEADWPKGYIGFIDVEAGDFYKTGNVALSGIGVVLIRGDWYLAA</sequence>
<reference evidence="6" key="1">
    <citation type="submission" date="2022-06" db="EMBL/GenBank/DDBJ databases">
        <title>New cyanobacteria of genus Symplocastrum in benthos of Lake Baikal.</title>
        <authorList>
            <person name="Sorokovikova E."/>
            <person name="Tikhonova I."/>
            <person name="Krasnopeev A."/>
            <person name="Evseev P."/>
            <person name="Gladkikh A."/>
            <person name="Belykh O."/>
        </authorList>
    </citation>
    <scope>NUCLEOTIDE SEQUENCE</scope>
    <source>
        <strain evidence="6">BBK-W-15</strain>
    </source>
</reference>
<dbReference type="Proteomes" id="UP001204953">
    <property type="component" value="Unassembled WGS sequence"/>
</dbReference>
<evidence type="ECO:0000259" key="5">
    <source>
        <dbReference type="PROSITE" id="PS50893"/>
    </source>
</evidence>
<evidence type="ECO:0000313" key="7">
    <source>
        <dbReference type="Proteomes" id="UP001204953"/>
    </source>
</evidence>
<dbReference type="CDD" id="cd10147">
    <property type="entry name" value="Wzt_C-like"/>
    <property type="match status" value="1"/>
</dbReference>
<dbReference type="PANTHER" id="PTHR46743">
    <property type="entry name" value="TEICHOIC ACIDS EXPORT ATP-BINDING PROTEIN TAGH"/>
    <property type="match status" value="1"/>
</dbReference>
<keyword evidence="2" id="KW-0813">Transport</keyword>
<dbReference type="InterPro" id="IPR003593">
    <property type="entry name" value="AAA+_ATPase"/>
</dbReference>
<dbReference type="EMBL" id="JAMZMM010000609">
    <property type="protein sequence ID" value="MCP2732463.1"/>
    <property type="molecule type" value="Genomic_DNA"/>
</dbReference>
<dbReference type="PANTHER" id="PTHR46743:SF2">
    <property type="entry name" value="TEICHOIC ACIDS EXPORT ATP-BINDING PROTEIN TAGH"/>
    <property type="match status" value="1"/>
</dbReference>
<dbReference type="GO" id="GO:0016020">
    <property type="term" value="C:membrane"/>
    <property type="evidence" value="ECO:0007669"/>
    <property type="project" value="InterPro"/>
</dbReference>
<dbReference type="InterPro" id="IPR003439">
    <property type="entry name" value="ABC_transporter-like_ATP-bd"/>
</dbReference>
<gene>
    <name evidence="6" type="ORF">NJ959_28945</name>
</gene>
<name>A0AAE3KSA6_9CYAN</name>
<evidence type="ECO:0000256" key="4">
    <source>
        <dbReference type="ARBA" id="ARBA00022840"/>
    </source>
</evidence>
<dbReference type="InterPro" id="IPR027417">
    <property type="entry name" value="P-loop_NTPase"/>
</dbReference>